<evidence type="ECO:0000313" key="3">
    <source>
        <dbReference type="Proteomes" id="UP000322667"/>
    </source>
</evidence>
<feature type="region of interest" description="Disordered" evidence="1">
    <location>
        <begin position="1"/>
        <end position="23"/>
    </location>
</feature>
<gene>
    <name evidence="2" type="ORF">ES332_D11G223600v1</name>
</gene>
<dbReference type="EMBL" id="CM017633">
    <property type="protein sequence ID" value="TYH44856.1"/>
    <property type="molecule type" value="Genomic_DNA"/>
</dbReference>
<name>A0A5D2IS59_GOSTO</name>
<evidence type="ECO:0000313" key="2">
    <source>
        <dbReference type="EMBL" id="TYH44856.1"/>
    </source>
</evidence>
<proteinExistence type="predicted"/>
<organism evidence="2 3">
    <name type="scientific">Gossypium tomentosum</name>
    <name type="common">Hawaiian cotton</name>
    <name type="synonym">Gossypium sandvicense</name>
    <dbReference type="NCBI Taxonomy" id="34277"/>
    <lineage>
        <taxon>Eukaryota</taxon>
        <taxon>Viridiplantae</taxon>
        <taxon>Streptophyta</taxon>
        <taxon>Embryophyta</taxon>
        <taxon>Tracheophyta</taxon>
        <taxon>Spermatophyta</taxon>
        <taxon>Magnoliopsida</taxon>
        <taxon>eudicotyledons</taxon>
        <taxon>Gunneridae</taxon>
        <taxon>Pentapetalae</taxon>
        <taxon>rosids</taxon>
        <taxon>malvids</taxon>
        <taxon>Malvales</taxon>
        <taxon>Malvaceae</taxon>
        <taxon>Malvoideae</taxon>
        <taxon>Gossypium</taxon>
    </lineage>
</organism>
<protein>
    <submittedName>
        <fullName evidence="2">Uncharacterized protein</fullName>
    </submittedName>
</protein>
<dbReference type="AlphaFoldDB" id="A0A5D2IS59"/>
<keyword evidence="3" id="KW-1185">Reference proteome</keyword>
<feature type="compositionally biased region" description="Basic residues" evidence="1">
    <location>
        <begin position="1"/>
        <end position="14"/>
    </location>
</feature>
<sequence>MPPRTSRKHPAPKHAKSESSSAPLDHSSIIKCFEDNNELKKFSTYFATRAVQISRPVDLNVLANTLQFKYLDQHRDWGWLKCLQLRGACYDNLIQAFYSNAKLKHDPNTHLVQFITSSVMGQEITISVETFSSYLSITNEGDEHHIDSYDTSLTRPNDYVGNDMDIHDRILHLILTWIVAPTNKHFDFRHTDY</sequence>
<reference evidence="2 3" key="1">
    <citation type="submission" date="2019-07" db="EMBL/GenBank/DDBJ databases">
        <title>WGS assembly of Gossypium tomentosum.</title>
        <authorList>
            <person name="Chen Z.J."/>
            <person name="Sreedasyam A."/>
            <person name="Ando A."/>
            <person name="Song Q."/>
            <person name="De L."/>
            <person name="Hulse-Kemp A."/>
            <person name="Ding M."/>
            <person name="Ye W."/>
            <person name="Kirkbride R."/>
            <person name="Jenkins J."/>
            <person name="Plott C."/>
            <person name="Lovell J."/>
            <person name="Lin Y.-M."/>
            <person name="Vaughn R."/>
            <person name="Liu B."/>
            <person name="Li W."/>
            <person name="Simpson S."/>
            <person name="Scheffler B."/>
            <person name="Saski C."/>
            <person name="Grover C."/>
            <person name="Hu G."/>
            <person name="Conover J."/>
            <person name="Carlson J."/>
            <person name="Shu S."/>
            <person name="Boston L."/>
            <person name="Williams M."/>
            <person name="Peterson D."/>
            <person name="Mcgee K."/>
            <person name="Jones D."/>
            <person name="Wendel J."/>
            <person name="Stelly D."/>
            <person name="Grimwood J."/>
            <person name="Schmutz J."/>
        </authorList>
    </citation>
    <scope>NUCLEOTIDE SEQUENCE [LARGE SCALE GENOMIC DNA]</scope>
    <source>
        <strain evidence="2">7179.01</strain>
    </source>
</reference>
<dbReference type="Proteomes" id="UP000322667">
    <property type="component" value="Chromosome D11"/>
</dbReference>
<accession>A0A5D2IS59</accession>
<evidence type="ECO:0000256" key="1">
    <source>
        <dbReference type="SAM" id="MobiDB-lite"/>
    </source>
</evidence>